<accession>A0ABQ0EG90</accession>
<feature type="compositionally biased region" description="Low complexity" evidence="1">
    <location>
        <begin position="11"/>
        <end position="23"/>
    </location>
</feature>
<evidence type="ECO:0000313" key="3">
    <source>
        <dbReference type="Proteomes" id="UP001623349"/>
    </source>
</evidence>
<dbReference type="EMBL" id="BAAFST010000001">
    <property type="protein sequence ID" value="GAB1285885.1"/>
    <property type="molecule type" value="Genomic_DNA"/>
</dbReference>
<dbReference type="PANTHER" id="PTHR31749">
    <property type="entry name" value="KINETOCHORE-ASSOCIATED PROTEIN NSL1 HOMOLOG"/>
    <property type="match status" value="1"/>
</dbReference>
<gene>
    <name evidence="2" type="ORF">APTSU1_000111500</name>
</gene>
<protein>
    <submittedName>
        <fullName evidence="2">Kinetochore-associated protein NSL1 homolog</fullName>
    </submittedName>
</protein>
<name>A0ABQ0EG90_APOSI</name>
<dbReference type="PANTHER" id="PTHR31749:SF3">
    <property type="entry name" value="KINETOCHORE-ASSOCIATED PROTEIN NSL1 HOMOLOG"/>
    <property type="match status" value="1"/>
</dbReference>
<evidence type="ECO:0000313" key="2">
    <source>
        <dbReference type="EMBL" id="GAB1285885.1"/>
    </source>
</evidence>
<sequence length="316" mass="35348">MADVSGTELVSAPQDQDAQAASDSQATAAASILEDFRVRCTLKRAVVEVMEMCSRFLQKLGAVLPEDIRELALRDAQWTFESAVQENVSINGQTWEEAKDHCFMDSDIKVLEDEFDELIVDVATKRRQYPRKVLESVIQTLKAQHASLKQYHPVVHPLDLKCDPDPGCDAVVRASCAASPPCGSSAEALRPMCVLWPVARSASHMEDLKRRGEAIAKDLSEAMKAFPVLLEQGEGFSQVLKMQPVIQLQRINQEVFSSLYRKADSKPDKCVTRVETTPPDTTARKASDIVIKRKKAPDCAQRERYPLRLKRIHLDM</sequence>
<dbReference type="InterPro" id="IPR013950">
    <property type="entry name" value="Mis14/Nsl1"/>
</dbReference>
<proteinExistence type="predicted"/>
<evidence type="ECO:0000256" key="1">
    <source>
        <dbReference type="SAM" id="MobiDB-lite"/>
    </source>
</evidence>
<dbReference type="Pfam" id="PF08641">
    <property type="entry name" value="Mis14"/>
    <property type="match status" value="1"/>
</dbReference>
<organism evidence="2 3">
    <name type="scientific">Apodemus speciosus</name>
    <name type="common">Large Japanese field mouse</name>
    <dbReference type="NCBI Taxonomy" id="105296"/>
    <lineage>
        <taxon>Eukaryota</taxon>
        <taxon>Metazoa</taxon>
        <taxon>Chordata</taxon>
        <taxon>Craniata</taxon>
        <taxon>Vertebrata</taxon>
        <taxon>Euteleostomi</taxon>
        <taxon>Mammalia</taxon>
        <taxon>Eutheria</taxon>
        <taxon>Euarchontoglires</taxon>
        <taxon>Glires</taxon>
        <taxon>Rodentia</taxon>
        <taxon>Myomorpha</taxon>
        <taxon>Muroidea</taxon>
        <taxon>Muridae</taxon>
        <taxon>Murinae</taxon>
        <taxon>Apodemus</taxon>
    </lineage>
</organism>
<keyword evidence="3" id="KW-1185">Reference proteome</keyword>
<dbReference type="Proteomes" id="UP001623349">
    <property type="component" value="Unassembled WGS sequence"/>
</dbReference>
<comment type="caution">
    <text evidence="2">The sequence shown here is derived from an EMBL/GenBank/DDBJ whole genome shotgun (WGS) entry which is preliminary data.</text>
</comment>
<reference evidence="2 3" key="1">
    <citation type="submission" date="2024-08" db="EMBL/GenBank/DDBJ databases">
        <title>The draft genome of Apodemus speciosus.</title>
        <authorList>
            <person name="Nabeshima K."/>
            <person name="Suzuki S."/>
            <person name="Onuma M."/>
        </authorList>
    </citation>
    <scope>NUCLEOTIDE SEQUENCE [LARGE SCALE GENOMIC DNA]</scope>
    <source>
        <strain evidence="2">IB14-021</strain>
    </source>
</reference>
<feature type="region of interest" description="Disordered" evidence="1">
    <location>
        <begin position="1"/>
        <end position="23"/>
    </location>
</feature>